<accession>A0A8H4BDS0</accession>
<dbReference type="PANTHER" id="PTHR36424:SF1">
    <property type="entry name" value="LOW AFFINITY K(+) TRANSPORTER 1-RELATED"/>
    <property type="match status" value="1"/>
</dbReference>
<feature type="compositionally biased region" description="Basic residues" evidence="1">
    <location>
        <begin position="421"/>
        <end position="430"/>
    </location>
</feature>
<evidence type="ECO:0000313" key="4">
    <source>
        <dbReference type="Proteomes" id="UP000469890"/>
    </source>
</evidence>
<gene>
    <name evidence="3" type="ORF">FB192DRAFT_1145310</name>
</gene>
<evidence type="ECO:0000256" key="1">
    <source>
        <dbReference type="SAM" id="MobiDB-lite"/>
    </source>
</evidence>
<feature type="region of interest" description="Disordered" evidence="1">
    <location>
        <begin position="396"/>
        <end position="430"/>
    </location>
</feature>
<feature type="transmembrane region" description="Helical" evidence="2">
    <location>
        <begin position="40"/>
        <end position="68"/>
    </location>
</feature>
<dbReference type="AlphaFoldDB" id="A0A8H4BDS0"/>
<keyword evidence="2" id="KW-0472">Membrane</keyword>
<feature type="compositionally biased region" description="Polar residues" evidence="1">
    <location>
        <begin position="396"/>
        <end position="420"/>
    </location>
</feature>
<name>A0A8H4BDS0_MUCCL</name>
<dbReference type="PANTHER" id="PTHR36424">
    <property type="entry name" value="PHEROMONE-REGULATED MEMBRANE PROTEIN 6"/>
    <property type="match status" value="1"/>
</dbReference>
<evidence type="ECO:0000256" key="2">
    <source>
        <dbReference type="SAM" id="Phobius"/>
    </source>
</evidence>
<keyword evidence="2" id="KW-1133">Transmembrane helix</keyword>
<dbReference type="InterPro" id="IPR031606">
    <property type="entry name" value="Kch1/2"/>
</dbReference>
<feature type="transmembrane region" description="Helical" evidence="2">
    <location>
        <begin position="213"/>
        <end position="237"/>
    </location>
</feature>
<feature type="transmembrane region" description="Helical" evidence="2">
    <location>
        <begin position="80"/>
        <end position="98"/>
    </location>
</feature>
<dbReference type="Proteomes" id="UP000469890">
    <property type="component" value="Unassembled WGS sequence"/>
</dbReference>
<dbReference type="EMBL" id="JAAECE010000006">
    <property type="protein sequence ID" value="KAF1800184.1"/>
    <property type="molecule type" value="Genomic_DNA"/>
</dbReference>
<sequence>MGCCGGDKPKWKREIVPDHKFENVDLDAFYNPSCGSRFGYMFVFILSLKSFAVYVADLWTAVSLLVIGQTTVTPAIPTEYSKWIFFACIMVSFLLLLWDMLKARRILKTHDISFAFTSVIANRYLSMKDYRYYCLFQSINSNSKGIDNYAFFIFFQLKGWKRLLLAEAPRQVINVVTLEALAPEWLKIHNGSVSFDNEVLGENLLQQILTGTMAFSVLVFAISFILVCAAAVLYIPLFCHIRGNLKEYCCHKVDKRISEILRKQGRGARRNNHAVAPESESFIDESGYYKRPLAATNTTTMTPSLPSFASPSAYEYEKSSYFQSPMMASPGLQHQASTPLSEQRLLNNNEDGYFDEYQSGMDGSGVTINQQYQPRPVAHQLPYQNRSYGYYAPLSDASSQQTHTANNSPVPSSTCLNGQRYQKRNYPHGY</sequence>
<comment type="caution">
    <text evidence="3">The sequence shown here is derived from an EMBL/GenBank/DDBJ whole genome shotgun (WGS) entry which is preliminary data.</text>
</comment>
<dbReference type="GO" id="GO:0015079">
    <property type="term" value="F:potassium ion transmembrane transporter activity"/>
    <property type="evidence" value="ECO:0007669"/>
    <property type="project" value="InterPro"/>
</dbReference>
<proteinExistence type="predicted"/>
<dbReference type="GO" id="GO:0005886">
    <property type="term" value="C:plasma membrane"/>
    <property type="evidence" value="ECO:0007669"/>
    <property type="project" value="InterPro"/>
</dbReference>
<dbReference type="Pfam" id="PF16944">
    <property type="entry name" value="KCH"/>
    <property type="match status" value="1"/>
</dbReference>
<evidence type="ECO:0008006" key="5">
    <source>
        <dbReference type="Google" id="ProtNLM"/>
    </source>
</evidence>
<protein>
    <recommendedName>
        <fullName evidence="5">Vacuolar membrane protein</fullName>
    </recommendedName>
</protein>
<reference evidence="3 4" key="1">
    <citation type="submission" date="2019-09" db="EMBL/GenBank/DDBJ databases">
        <authorList>
            <consortium name="DOE Joint Genome Institute"/>
            <person name="Mondo S.J."/>
            <person name="Navarro-Mendoza M.I."/>
            <person name="Perez-Arques C."/>
            <person name="Panchal S."/>
            <person name="Nicolas F.E."/>
            <person name="Ganguly P."/>
            <person name="Pangilinan J."/>
            <person name="Grigoriev I."/>
            <person name="Heitman J."/>
            <person name="Sanya K."/>
            <person name="Garre V."/>
        </authorList>
    </citation>
    <scope>NUCLEOTIDE SEQUENCE [LARGE SCALE GENOMIC DNA]</scope>
    <source>
        <strain evidence="3 4">MU402</strain>
    </source>
</reference>
<evidence type="ECO:0000313" key="3">
    <source>
        <dbReference type="EMBL" id="KAF1800184.1"/>
    </source>
</evidence>
<keyword evidence="2" id="KW-0812">Transmembrane</keyword>
<organism evidence="3 4">
    <name type="scientific">Mucor circinelloides f. lusitanicus</name>
    <name type="common">Mucor racemosus var. lusitanicus</name>
    <dbReference type="NCBI Taxonomy" id="29924"/>
    <lineage>
        <taxon>Eukaryota</taxon>
        <taxon>Fungi</taxon>
        <taxon>Fungi incertae sedis</taxon>
        <taxon>Mucoromycota</taxon>
        <taxon>Mucoromycotina</taxon>
        <taxon>Mucoromycetes</taxon>
        <taxon>Mucorales</taxon>
        <taxon>Mucorineae</taxon>
        <taxon>Mucoraceae</taxon>
        <taxon>Mucor</taxon>
    </lineage>
</organism>